<accession>A0A8G2CHZ7</accession>
<gene>
    <name evidence="2" type="ORF">SAMN05421828_10283</name>
</gene>
<comment type="caution">
    <text evidence="2">The sequence shown here is derived from an EMBL/GenBank/DDBJ whole genome shotgun (WGS) entry which is preliminary data.</text>
</comment>
<evidence type="ECO:0000313" key="2">
    <source>
        <dbReference type="EMBL" id="SIQ16811.1"/>
    </source>
</evidence>
<keyword evidence="3" id="KW-1185">Reference proteome</keyword>
<feature type="transmembrane region" description="Helical" evidence="1">
    <location>
        <begin position="6"/>
        <end position="30"/>
    </location>
</feature>
<keyword evidence="1" id="KW-1133">Transmembrane helix</keyword>
<organism evidence="2 3">
    <name type="scientific">Acidiphilium rubrum</name>
    <dbReference type="NCBI Taxonomy" id="526"/>
    <lineage>
        <taxon>Bacteria</taxon>
        <taxon>Pseudomonadati</taxon>
        <taxon>Pseudomonadota</taxon>
        <taxon>Alphaproteobacteria</taxon>
        <taxon>Acetobacterales</taxon>
        <taxon>Acidocellaceae</taxon>
        <taxon>Acidiphilium</taxon>
    </lineage>
</organism>
<dbReference type="Proteomes" id="UP000186308">
    <property type="component" value="Unassembled WGS sequence"/>
</dbReference>
<reference evidence="2 3" key="1">
    <citation type="submission" date="2017-01" db="EMBL/GenBank/DDBJ databases">
        <authorList>
            <person name="Varghese N."/>
            <person name="Submissions S."/>
        </authorList>
    </citation>
    <scope>NUCLEOTIDE SEQUENCE [LARGE SCALE GENOMIC DNA]</scope>
    <source>
        <strain evidence="2 3">ATCC 35905</strain>
    </source>
</reference>
<protein>
    <submittedName>
        <fullName evidence="2">Uncharacterized protein</fullName>
    </submittedName>
</protein>
<dbReference type="RefSeq" id="WP_156038111.1">
    <property type="nucleotide sequence ID" value="NZ_FTNE01000002.1"/>
</dbReference>
<name>A0A8G2CHZ7_ACIRU</name>
<evidence type="ECO:0000256" key="1">
    <source>
        <dbReference type="SAM" id="Phobius"/>
    </source>
</evidence>
<sequence length="50" mass="5607">MLKLFGHYATFLEFGGLELVVLAGAVWSLVSVRRSLKRDRAAEAAKDQRE</sequence>
<evidence type="ECO:0000313" key="3">
    <source>
        <dbReference type="Proteomes" id="UP000186308"/>
    </source>
</evidence>
<keyword evidence="1" id="KW-0812">Transmembrane</keyword>
<proteinExistence type="predicted"/>
<dbReference type="EMBL" id="FTNE01000002">
    <property type="protein sequence ID" value="SIQ16811.1"/>
    <property type="molecule type" value="Genomic_DNA"/>
</dbReference>
<dbReference type="AlphaFoldDB" id="A0A8G2CHZ7"/>
<keyword evidence="1" id="KW-0472">Membrane</keyword>